<dbReference type="InterPro" id="IPR039041">
    <property type="entry name" value="Nav/unc-53"/>
</dbReference>
<dbReference type="CDD" id="cd00009">
    <property type="entry name" value="AAA"/>
    <property type="match status" value="1"/>
</dbReference>
<organism evidence="6">
    <name type="scientific">Tetraodon nigroviridis</name>
    <name type="common">Spotted green pufferfish</name>
    <name type="synonym">Chelonodon nigroviridis</name>
    <dbReference type="NCBI Taxonomy" id="99883"/>
    <lineage>
        <taxon>Eukaryota</taxon>
        <taxon>Metazoa</taxon>
        <taxon>Chordata</taxon>
        <taxon>Craniata</taxon>
        <taxon>Vertebrata</taxon>
        <taxon>Euteleostomi</taxon>
        <taxon>Actinopterygii</taxon>
        <taxon>Neopterygii</taxon>
        <taxon>Teleostei</taxon>
        <taxon>Neoteleostei</taxon>
        <taxon>Acanthomorphata</taxon>
        <taxon>Eupercaria</taxon>
        <taxon>Tetraodontiformes</taxon>
        <taxon>Tetradontoidea</taxon>
        <taxon>Tetraodontidae</taxon>
        <taxon>Tetraodon</taxon>
    </lineage>
</organism>
<dbReference type="Pfam" id="PF25408">
    <property type="entry name" value="AAA_lid_NAV1"/>
    <property type="match status" value="1"/>
</dbReference>
<feature type="region of interest" description="Disordered" evidence="4">
    <location>
        <begin position="313"/>
        <end position="346"/>
    </location>
</feature>
<feature type="region of interest" description="Disordered" evidence="4">
    <location>
        <begin position="508"/>
        <end position="1067"/>
    </location>
</feature>
<feature type="non-terminal residue" evidence="6">
    <location>
        <position position="1978"/>
    </location>
</feature>
<dbReference type="GO" id="GO:0015630">
    <property type="term" value="C:microtubule cytoskeleton"/>
    <property type="evidence" value="ECO:0007669"/>
    <property type="project" value="TreeGrafter"/>
</dbReference>
<dbReference type="Ensembl" id="ENSTNIT00000018311.1">
    <property type="protein sequence ID" value="ENSTNIP00000018087.1"/>
    <property type="gene ID" value="ENSTNIG00000015036.1"/>
</dbReference>
<name>Q4RW62_TETNG</name>
<evidence type="ECO:0000256" key="1">
    <source>
        <dbReference type="ARBA" id="ARBA00006255"/>
    </source>
</evidence>
<feature type="compositionally biased region" description="Basic and acidic residues" evidence="4">
    <location>
        <begin position="184"/>
        <end position="197"/>
    </location>
</feature>
<feature type="compositionally biased region" description="Low complexity" evidence="4">
    <location>
        <begin position="1080"/>
        <end position="1092"/>
    </location>
</feature>
<dbReference type="HOGENOM" id="CLU_001002_3_0_1"/>
<feature type="non-terminal residue" evidence="6">
    <location>
        <position position="1"/>
    </location>
</feature>
<evidence type="ECO:0000259" key="5">
    <source>
        <dbReference type="SMART" id="SM00382"/>
    </source>
</evidence>
<dbReference type="EMBL" id="CAAE01014991">
    <property type="protein sequence ID" value="CAG07370.1"/>
    <property type="molecule type" value="Genomic_DNA"/>
</dbReference>
<feature type="compositionally biased region" description="Low complexity" evidence="4">
    <location>
        <begin position="101"/>
        <end position="121"/>
    </location>
</feature>
<feature type="region of interest" description="Disordered" evidence="4">
    <location>
        <begin position="1"/>
        <end position="32"/>
    </location>
</feature>
<dbReference type="GO" id="GO:0001578">
    <property type="term" value="P:microtubule bundle formation"/>
    <property type="evidence" value="ECO:0007669"/>
    <property type="project" value="TreeGrafter"/>
</dbReference>
<dbReference type="InterPro" id="IPR057126">
    <property type="entry name" value="NAV1-like_ubiquitin-like"/>
</dbReference>
<feature type="compositionally biased region" description="Basic and acidic residues" evidence="4">
    <location>
        <begin position="986"/>
        <end position="1000"/>
    </location>
</feature>
<feature type="region of interest" description="Disordered" evidence="4">
    <location>
        <begin position="379"/>
        <end position="410"/>
    </location>
</feature>
<feature type="compositionally biased region" description="Polar residues" evidence="4">
    <location>
        <begin position="675"/>
        <end position="684"/>
    </location>
</feature>
<dbReference type="InterPro" id="IPR057568">
    <property type="entry name" value="CortBP2_NAV1-like_AAA_lid"/>
</dbReference>
<sequence>GSSRSSASELRVYQPASGSIPIPVPNPSGLRKQRSLSNLCVLTDAEKKLHLYQSPRWNDDTSRPGTGANKQGQTKTGHSGIGKPSLSRTLSKSEQSLFQGKPKSICSSSPSSNISKPSRIPAPGKPRGPYAEVKPISKASEAGQTADTDTTDLLTTAKSCGAGNSEANGKKLGEKGRSAGQSLEVRKEKKGTDGEEDKSFLKVDPELVVTVLGDLEQLLFSQMLAPLIVRLLTDGHYPTSNTPWPHSPFPCYRGQHPESQRKRTVQNVLDLRQNLEETMTSLKGVQLSHSLTEGTVCYDSDEAAAFSISSLSNRSSPLSWRQGQASPRLQAGEAPSTGNAQSDVPLRINHSSRIRLIEALGDSDPSLLKGKYLSNCDLVGKSSNEEEGDDEDEDDDDDVDIDDLGNGQRGWQRLHAPAVQRANVPITLPNLTHHGTGDRMVICFGDVKSLACWDESSSISSGLSDGSDNLSSEEFNTSPTLNSLPTTPIGSRRNSAIVMRTDAEKRSLVHGGLSWDSDDTKPSRRSQGSSINDTGSLKSESADKWKKTRTQVEGLEGGKGELRKPQSLGQGNVLKKGRNTPVGVTSPITHTSQSGLKVAVKSDSKPADKSRLAVKASGLQRSSSDAGKDHKNGLGAGEQRKPPSGLVRPSTGGNFGFKKPNTATSNSMSTSNISMPTVISTGGSSIPCGSATVGKTPKTSGIPVKPGAGGGTGGRKTSLDVPNSDQSGFLSPTARTSLQYRSLPRPAKTSSLTLTRPSSARPMSTTMDAGSALVKPSSTAPQGSRLKEPASGLGSGTSSSKGVGRGIPSPSPVNQTDREKEKERAKAKAVVSDSECGSGSLKASPAQTPSENGGKLQGLRPPSSGKCSDMPSPNVNRLPGVRSLAKPPSMAQLDKLNSNSLEMGLHNSLPPKIPPYSKLQDLASSVGNSDAPYPTRSGTGSGLGPRQVSSLGVEGSQGNTSPLLHPRLIGMHRSMESLPLQMSLAREPREPRDSDREDLIRGYTAIESRNKDRQVDRDSPSSWSSESKTSLSVIDSSQRDRNTLPKKGLSGASQAEEEVKEKGDRRHSHAILTMADSLTLPLSSPTSLPRTSKTCIVPSPVGGPPRMTRSNSIPTQDASLELYGASPLGSTLSLSERPRSMGMVRSGSFRDKDSDEVHGSVLSLTSTASSSHSSVSVSSPLAQQIRKLRRELESSQEKVSSLTMQLTANANLVAAFEKSLTLMTTRLQTLSVSHEQKDTELMELRETIEALRTRNEEAQAVIHGALNTPENMKGWAITGWPFSYLSLAPFHIGCSRLPDLRIQRQNSCESISSLNSLTSMSSMGSMKDQYAKKKKKKSWRDNLEPDLQHLVVLVVGFFSILPIISRIMESTEEAEQEETAVSELRTELWLKERELTDIRLEALGSAHQLEQLRDTMNNMQSIVENLKAENDHLKTGNNLPASGPSSSTSQPSGLSSLLGPSLRQPMSMSLTKSFSLSLNDCKDPDTSSTGTLSVSSQPDELCVRILVRTGDQTEDTKQQDFYLGSVPVSAKTDWASLDTLIAQTFKDYLTQVDPTASLGLSCESLHMYLLSQGGQRVIGGAEPQLPPHRCLCTGSARIVVTLKGCSKASQSYLELALVVLANRQMLLLPPGIREKCVDSLVFETMIPKPMMLHYISLLLKHKRLVLSGPSGTGKTYLAHHLARYLLDRSRTDSVEVEHESCELQLYLSDLANQIDRESGGELPLVVIIDDISDAGAVTELVNGALTCKYHKCPYIVGTTNQPVKMTSNHGLHLSFRMLTFSNNVEPANGFLLRYLHRKAVEAHQGKERDSAHHQALLRLLDWVPQLWYHLHTFLEKYSTSDFLIGPCFFLSCPVSVAEFRPWFIDLWNHSIIPYLQEGAKDGIKVHGQKAVWEDPVEWVRGTLPWPDAQQDQSRLFHLPPPSVGPVSEEKKPSKDTPPPSTLESDPLMAMLLKLQESANYVESPEREGCLDPTLQATF</sequence>
<feature type="compositionally biased region" description="Polar residues" evidence="4">
    <location>
        <begin position="525"/>
        <end position="539"/>
    </location>
</feature>
<reference evidence="6" key="2">
    <citation type="submission" date="2004-02" db="EMBL/GenBank/DDBJ databases">
        <authorList>
            <consortium name="Genoscope"/>
            <consortium name="Whitehead Institute Centre for Genome Research"/>
        </authorList>
    </citation>
    <scope>NUCLEOTIDE SEQUENCE</scope>
</reference>
<protein>
    <submittedName>
        <fullName evidence="6">(spotted green pufferfish) hypothetical protein</fullName>
    </submittedName>
    <submittedName>
        <fullName evidence="7">Neuron navigator 1</fullName>
    </submittedName>
</protein>
<feature type="domain" description="AAA+ ATPase" evidence="5">
    <location>
        <begin position="1660"/>
        <end position="1790"/>
    </location>
</feature>
<feature type="compositionally biased region" description="Low complexity" evidence="4">
    <location>
        <begin position="145"/>
        <end position="157"/>
    </location>
</feature>
<dbReference type="GO" id="GO:0043194">
    <property type="term" value="C:axon initial segment"/>
    <property type="evidence" value="ECO:0007669"/>
    <property type="project" value="TreeGrafter"/>
</dbReference>
<feature type="compositionally biased region" description="Low complexity" evidence="4">
    <location>
        <begin position="1439"/>
        <end position="1462"/>
    </location>
</feature>
<dbReference type="KEGG" id="tng:GSTEN00028010G001"/>
<dbReference type="SMART" id="SM00382">
    <property type="entry name" value="AAA"/>
    <property type="match status" value="1"/>
</dbReference>
<feature type="compositionally biased region" description="Polar residues" evidence="4">
    <location>
        <begin position="720"/>
        <end position="740"/>
    </location>
</feature>
<feature type="compositionally biased region" description="Polar residues" evidence="4">
    <location>
        <begin position="86"/>
        <end position="98"/>
    </location>
</feature>
<evidence type="ECO:0000256" key="4">
    <source>
        <dbReference type="SAM" id="MobiDB-lite"/>
    </source>
</evidence>
<feature type="coiled-coil region" evidence="3">
    <location>
        <begin position="1234"/>
        <end position="1268"/>
    </location>
</feature>
<dbReference type="PANTHER" id="PTHR12784:SF3">
    <property type="entry name" value="NEURON NAVIGATOR 1"/>
    <property type="match status" value="1"/>
</dbReference>
<dbReference type="GO" id="GO:0001764">
    <property type="term" value="P:neuron migration"/>
    <property type="evidence" value="ECO:0007669"/>
    <property type="project" value="TreeGrafter"/>
</dbReference>
<feature type="region of interest" description="Disordered" evidence="4">
    <location>
        <begin position="461"/>
        <end position="495"/>
    </location>
</feature>
<feature type="compositionally biased region" description="Low complexity" evidence="4">
    <location>
        <begin position="461"/>
        <end position="488"/>
    </location>
</feature>
<feature type="compositionally biased region" description="Low complexity" evidence="4">
    <location>
        <begin position="1020"/>
        <end position="1032"/>
    </location>
</feature>
<dbReference type="Proteomes" id="UP000007303">
    <property type="component" value="Unassembled WGS sequence"/>
</dbReference>
<feature type="compositionally biased region" description="Basic and acidic residues" evidence="4">
    <location>
        <begin position="168"/>
        <end position="177"/>
    </location>
</feature>
<dbReference type="OMA" id="EPANKWK"/>
<feature type="region of interest" description="Disordered" evidence="4">
    <location>
        <begin position="1432"/>
        <end position="1462"/>
    </location>
</feature>
<feature type="compositionally biased region" description="Polar residues" evidence="4">
    <location>
        <begin position="748"/>
        <end position="768"/>
    </location>
</feature>
<feature type="compositionally biased region" description="Polar residues" evidence="4">
    <location>
        <begin position="68"/>
        <end position="77"/>
    </location>
</feature>
<evidence type="ECO:0000256" key="2">
    <source>
        <dbReference type="ARBA" id="ARBA00023054"/>
    </source>
</evidence>
<feature type="region of interest" description="Disordered" evidence="4">
    <location>
        <begin position="1080"/>
        <end position="1113"/>
    </location>
</feature>
<gene>
    <name evidence="6" type="ORF">GSTENG00028010001</name>
</gene>
<feature type="compositionally biased region" description="Basic and acidic residues" evidence="4">
    <location>
        <begin position="1008"/>
        <end position="1019"/>
    </location>
</feature>
<dbReference type="GeneTree" id="ENSGT00940000156637"/>
<reference evidence="6 8" key="1">
    <citation type="journal article" date="2004" name="Nature">
        <title>Genome duplication in the teleost fish Tetraodon nigroviridis reveals the early vertebrate proto-karyotype.</title>
        <authorList>
            <person name="Jaillon O."/>
            <person name="Aury J.-M."/>
            <person name="Brunet F."/>
            <person name="Petit J.-L."/>
            <person name="Stange-Thomann N."/>
            <person name="Mauceli E."/>
            <person name="Bouneau L."/>
            <person name="Fischer C."/>
            <person name="Ozouf-Costaz C."/>
            <person name="Bernot A."/>
            <person name="Nicaud S."/>
            <person name="Jaffe D."/>
            <person name="Fisher S."/>
            <person name="Lutfalla G."/>
            <person name="Dossat C."/>
            <person name="Segurens B."/>
            <person name="Dasilva C."/>
            <person name="Salanoubat M."/>
            <person name="Levy M."/>
            <person name="Boudet N."/>
            <person name="Castellano S."/>
            <person name="Anthouard V."/>
            <person name="Jubin C."/>
            <person name="Castelli V."/>
            <person name="Katinka M."/>
            <person name="Vacherie B."/>
            <person name="Biemont C."/>
            <person name="Skalli Z."/>
            <person name="Cattolico L."/>
            <person name="Poulain J."/>
            <person name="De Berardinis V."/>
            <person name="Cruaud C."/>
            <person name="Duprat S."/>
            <person name="Brottier P."/>
            <person name="Coutanceau J.-P."/>
            <person name="Gouzy J."/>
            <person name="Parra G."/>
            <person name="Lardier G."/>
            <person name="Chapple C."/>
            <person name="McKernan K.J."/>
            <person name="McEwan P."/>
            <person name="Bosak S."/>
            <person name="Kellis M."/>
            <person name="Volff J.-N."/>
            <person name="Guigo R."/>
            <person name="Zody M.C."/>
            <person name="Mesirov J."/>
            <person name="Lindblad-Toh K."/>
            <person name="Birren B."/>
            <person name="Nusbaum C."/>
            <person name="Kahn D."/>
            <person name="Robinson-Rechavi M."/>
            <person name="Laudet V."/>
            <person name="Schachter V."/>
            <person name="Quetier F."/>
            <person name="Saurin W."/>
            <person name="Scarpelli C."/>
            <person name="Wincker P."/>
            <person name="Lander E.S."/>
            <person name="Weissenbach J."/>
            <person name="Roest Crollius H."/>
        </authorList>
    </citation>
    <scope>NUCLEOTIDE SEQUENCE [LARGE SCALE GENOMIC DNA]</scope>
</reference>
<evidence type="ECO:0000313" key="6">
    <source>
        <dbReference type="EMBL" id="CAG07370.1"/>
    </source>
</evidence>
<feature type="region of interest" description="Disordered" evidence="4">
    <location>
        <begin position="50"/>
        <end position="197"/>
    </location>
</feature>
<feature type="region of interest" description="Disordered" evidence="4">
    <location>
        <begin position="1912"/>
        <end position="1945"/>
    </location>
</feature>
<dbReference type="OrthoDB" id="2161974at2759"/>
<comment type="similarity">
    <text evidence="1">Belongs to the Nav/unc-53 family.</text>
</comment>
<dbReference type="STRING" id="99883.ENSTNIP00000018087"/>
<keyword evidence="2 3" id="KW-0175">Coiled coil</keyword>
<feature type="compositionally biased region" description="Low complexity" evidence="4">
    <location>
        <begin position="661"/>
        <end position="674"/>
    </location>
</feature>
<evidence type="ECO:0000313" key="7">
    <source>
        <dbReference type="Ensembl" id="ENSTNIP00000018087.1"/>
    </source>
</evidence>
<reference evidence="7" key="3">
    <citation type="submission" date="2025-05" db="UniProtKB">
        <authorList>
            <consortium name="Ensembl"/>
        </authorList>
    </citation>
    <scope>IDENTIFICATION</scope>
</reference>
<feature type="compositionally biased region" description="Basic and acidic residues" evidence="4">
    <location>
        <begin position="816"/>
        <end position="826"/>
    </location>
</feature>
<proteinExistence type="inferred from homology"/>
<dbReference type="Pfam" id="PF23092">
    <property type="entry name" value="Ubiquitin_6"/>
    <property type="match status" value="1"/>
</dbReference>
<feature type="compositionally biased region" description="Acidic residues" evidence="4">
    <location>
        <begin position="385"/>
        <end position="403"/>
    </location>
</feature>
<dbReference type="SUPFAM" id="SSF52540">
    <property type="entry name" value="P-loop containing nucleoside triphosphate hydrolases"/>
    <property type="match status" value="1"/>
</dbReference>
<dbReference type="PANTHER" id="PTHR12784">
    <property type="entry name" value="STEERIN"/>
    <property type="match status" value="1"/>
</dbReference>
<dbReference type="InterPro" id="IPR003593">
    <property type="entry name" value="AAA+_ATPase"/>
</dbReference>
<evidence type="ECO:0000313" key="8">
    <source>
        <dbReference type="Proteomes" id="UP000007303"/>
    </source>
</evidence>
<feature type="compositionally biased region" description="Polar residues" evidence="4">
    <location>
        <begin position="582"/>
        <end position="595"/>
    </location>
</feature>
<feature type="compositionally biased region" description="Basic and acidic residues" evidence="4">
    <location>
        <begin position="600"/>
        <end position="611"/>
    </location>
</feature>
<accession>Q4RW62</accession>
<evidence type="ECO:0000256" key="3">
    <source>
        <dbReference type="SAM" id="Coils"/>
    </source>
</evidence>
<dbReference type="Gene3D" id="3.40.50.300">
    <property type="entry name" value="P-loop containing nucleotide triphosphate hydrolases"/>
    <property type="match status" value="1"/>
</dbReference>
<dbReference type="InterPro" id="IPR027417">
    <property type="entry name" value="P-loop_NTPase"/>
</dbReference>
<keyword evidence="8" id="KW-1185">Reference proteome</keyword>